<dbReference type="SUPFAM" id="SSF56349">
    <property type="entry name" value="DNA breaking-rejoining enzymes"/>
    <property type="match status" value="1"/>
</dbReference>
<name>A0A4R2L7G8_9GAMM</name>
<dbReference type="InterPro" id="IPR011010">
    <property type="entry name" value="DNA_brk_join_enz"/>
</dbReference>
<evidence type="ECO:0000313" key="3">
    <source>
        <dbReference type="Proteomes" id="UP000294980"/>
    </source>
</evidence>
<dbReference type="EMBL" id="SLWX01000001">
    <property type="protein sequence ID" value="TCO78618.1"/>
    <property type="molecule type" value="Genomic_DNA"/>
</dbReference>
<accession>A0A4R2L7G8</accession>
<dbReference type="GO" id="GO:0003677">
    <property type="term" value="F:DNA binding"/>
    <property type="evidence" value="ECO:0007669"/>
    <property type="project" value="InterPro"/>
</dbReference>
<protein>
    <submittedName>
        <fullName evidence="2">Uncharacterized protein</fullName>
    </submittedName>
</protein>
<keyword evidence="3" id="KW-1185">Reference proteome</keyword>
<comment type="caution">
    <text evidence="2">The sequence shown here is derived from an EMBL/GenBank/DDBJ whole genome shotgun (WGS) entry which is preliminary data.</text>
</comment>
<feature type="region of interest" description="Disordered" evidence="1">
    <location>
        <begin position="156"/>
        <end position="200"/>
    </location>
</feature>
<gene>
    <name evidence="2" type="ORF">EV688_101436</name>
</gene>
<sequence length="200" mass="22880">MFYFVDDTATRDPWNKGKLIDQKKPLKMKEVWTIRIRLQIADDVRGLALFNLAIDSKLRACDLVKPKVADVTHGIHAMSRATVMQQKTHQRVQFEITKTPVSRWPTRLNRRSSDPQTTCFRAGYEVRYTFLRGSTTGRLRLRGSSLRLLFCGSRSDGTPMEKSRSSSLSESKVNRKRPAKKIDMAMATSQSPSRNSCTRL</sequence>
<organism evidence="2 3">
    <name type="scientific">Chromatocurvus halotolerans</name>
    <dbReference type="NCBI Taxonomy" id="1132028"/>
    <lineage>
        <taxon>Bacteria</taxon>
        <taxon>Pseudomonadati</taxon>
        <taxon>Pseudomonadota</taxon>
        <taxon>Gammaproteobacteria</taxon>
        <taxon>Cellvibrionales</taxon>
        <taxon>Halieaceae</taxon>
        <taxon>Chromatocurvus</taxon>
    </lineage>
</organism>
<dbReference type="Proteomes" id="UP000294980">
    <property type="component" value="Unassembled WGS sequence"/>
</dbReference>
<proteinExistence type="predicted"/>
<evidence type="ECO:0000313" key="2">
    <source>
        <dbReference type="EMBL" id="TCO78618.1"/>
    </source>
</evidence>
<evidence type="ECO:0000256" key="1">
    <source>
        <dbReference type="SAM" id="MobiDB-lite"/>
    </source>
</evidence>
<feature type="compositionally biased region" description="Polar residues" evidence="1">
    <location>
        <begin position="187"/>
        <end position="200"/>
    </location>
</feature>
<dbReference type="AlphaFoldDB" id="A0A4R2L7G8"/>
<reference evidence="2 3" key="1">
    <citation type="submission" date="2019-03" db="EMBL/GenBank/DDBJ databases">
        <title>Genomic Encyclopedia of Type Strains, Phase IV (KMG-IV): sequencing the most valuable type-strain genomes for metagenomic binning, comparative biology and taxonomic classification.</title>
        <authorList>
            <person name="Goeker M."/>
        </authorList>
    </citation>
    <scope>NUCLEOTIDE SEQUENCE [LARGE SCALE GENOMIC DNA]</scope>
    <source>
        <strain evidence="2 3">DSM 23344</strain>
    </source>
</reference>